<dbReference type="EMBL" id="CP021023">
    <property type="protein sequence ID" value="ARN56790.1"/>
    <property type="molecule type" value="Genomic_DNA"/>
</dbReference>
<evidence type="ECO:0000313" key="10">
    <source>
        <dbReference type="Proteomes" id="UP000193334"/>
    </source>
</evidence>
<dbReference type="InterPro" id="IPR058240">
    <property type="entry name" value="rSAM_sf"/>
</dbReference>
<sequence length="378" mass="43402">MQNKKFSVPEEIFNPESKISQTLQNTSDSEVVSELERPAGYSAVRIARLLSPAAEGYLEEMARQARDITLRRFGRARQLYAPLYVSNYCKNNCAYCGFNCTHKIKRTRLSIEQAVREAEAIRSMGFRHILLLSGEDPDYASVEYFEELARRIRKLFAAIDIEIYPCSVESYQRLYDAGIDGITIYQETYDPDIYSKLHTKGPKKDYHWRLHTPQRAAEAGFRRIGLGSLLGISDWRRETLAMAEHSNFFIKNFWQSQVSISFPRIRPAEQVEPQDFVSFVSDRETVQMMLALRLCFPDIGITISTRETPQFRENTLNICVTRISAGSKTNPGGYAGSEDETVSQFEIDDDRTPEDVAKVISKMGFEPVWKDWDEGFQN</sequence>
<dbReference type="PANTHER" id="PTHR43583">
    <property type="entry name" value="2-IMINOACETATE SYNTHASE"/>
    <property type="match status" value="1"/>
</dbReference>
<dbReference type="InterPro" id="IPR013785">
    <property type="entry name" value="Aldolase_TIM"/>
</dbReference>
<dbReference type="KEGG" id="pbp:STSP1_01182"/>
<dbReference type="RefSeq" id="WP_085755475.1">
    <property type="nucleotide sequence ID" value="NZ_CP021023.1"/>
</dbReference>
<keyword evidence="3" id="KW-0949">S-adenosyl-L-methionine</keyword>
<evidence type="ECO:0000256" key="2">
    <source>
        <dbReference type="ARBA" id="ARBA00022485"/>
    </source>
</evidence>
<evidence type="ECO:0000256" key="6">
    <source>
        <dbReference type="ARBA" id="ARBA00023014"/>
    </source>
</evidence>
<dbReference type="GO" id="GO:0036355">
    <property type="term" value="F:2-iminoacetate synthase activity"/>
    <property type="evidence" value="ECO:0007669"/>
    <property type="project" value="UniProtKB-EC"/>
</dbReference>
<protein>
    <submittedName>
        <fullName evidence="9">2-iminoacetate synthase</fullName>
        <ecNumber evidence="9">4.1.99.19</ecNumber>
    </submittedName>
</protein>
<dbReference type="Proteomes" id="UP000193334">
    <property type="component" value="Chromosome"/>
</dbReference>
<dbReference type="InterPro" id="IPR007197">
    <property type="entry name" value="rSAM"/>
</dbReference>
<evidence type="ECO:0000256" key="4">
    <source>
        <dbReference type="ARBA" id="ARBA00022723"/>
    </source>
</evidence>
<dbReference type="SUPFAM" id="SSF102114">
    <property type="entry name" value="Radical SAM enzymes"/>
    <property type="match status" value="1"/>
</dbReference>
<dbReference type="Pfam" id="PF04055">
    <property type="entry name" value="Radical_SAM"/>
    <property type="match status" value="1"/>
</dbReference>
<keyword evidence="5" id="KW-0408">Iron</keyword>
<name>A0A1W6LLW4_9BACT</name>
<evidence type="ECO:0000256" key="3">
    <source>
        <dbReference type="ARBA" id="ARBA00022691"/>
    </source>
</evidence>
<keyword evidence="10" id="KW-1185">Reference proteome</keyword>
<dbReference type="CDD" id="cd01335">
    <property type="entry name" value="Radical_SAM"/>
    <property type="match status" value="1"/>
</dbReference>
<evidence type="ECO:0000256" key="1">
    <source>
        <dbReference type="ARBA" id="ARBA00001966"/>
    </source>
</evidence>
<dbReference type="GO" id="GO:0005506">
    <property type="term" value="F:iron ion binding"/>
    <property type="evidence" value="ECO:0007669"/>
    <property type="project" value="InterPro"/>
</dbReference>
<dbReference type="AlphaFoldDB" id="A0A1W6LLW4"/>
<dbReference type="EC" id="4.1.99.19" evidence="9"/>
<accession>A0A1W6LLW4</accession>
<comment type="cofactor">
    <cofactor evidence="7">
        <name>[2Fe-2S] cluster</name>
        <dbReference type="ChEBI" id="CHEBI:190135"/>
    </cofactor>
</comment>
<dbReference type="InterPro" id="IPR012726">
    <property type="entry name" value="ThiH"/>
</dbReference>
<dbReference type="SFLD" id="SFLDF00301">
    <property type="entry name" value="2-iminoacetate_synthase_(ThiH)"/>
    <property type="match status" value="1"/>
</dbReference>
<dbReference type="Gene3D" id="3.20.20.70">
    <property type="entry name" value="Aldolase class I"/>
    <property type="match status" value="1"/>
</dbReference>
<dbReference type="Pfam" id="PF06968">
    <property type="entry name" value="BATS"/>
    <property type="match status" value="1"/>
</dbReference>
<evidence type="ECO:0000259" key="8">
    <source>
        <dbReference type="PROSITE" id="PS51918"/>
    </source>
</evidence>
<dbReference type="SMART" id="SM00876">
    <property type="entry name" value="BATS"/>
    <property type="match status" value="1"/>
</dbReference>
<dbReference type="InterPro" id="IPR010722">
    <property type="entry name" value="BATS_dom"/>
</dbReference>
<dbReference type="PANTHER" id="PTHR43583:SF1">
    <property type="entry name" value="2-IMINOACETATE SYNTHASE"/>
    <property type="match status" value="1"/>
</dbReference>
<feature type="domain" description="Radical SAM core" evidence="8">
    <location>
        <begin position="75"/>
        <end position="298"/>
    </location>
</feature>
<dbReference type="InterPro" id="IPR034428">
    <property type="entry name" value="ThiH/NoCL/HydG-like"/>
</dbReference>
<comment type="cofactor">
    <cofactor evidence="1">
        <name>[4Fe-4S] cluster</name>
        <dbReference type="ChEBI" id="CHEBI:49883"/>
    </cofactor>
</comment>
<dbReference type="SFLD" id="SFLDG01081">
    <property type="entry name" value="cleavage_of_the_Ca-Cb_bond_in"/>
    <property type="match status" value="1"/>
</dbReference>
<keyword evidence="4" id="KW-0479">Metal-binding</keyword>
<evidence type="ECO:0000256" key="7">
    <source>
        <dbReference type="ARBA" id="ARBA00034078"/>
    </source>
</evidence>
<organism evidence="9 10">
    <name type="scientific">Sedimentisphaera salicampi</name>
    <dbReference type="NCBI Taxonomy" id="1941349"/>
    <lineage>
        <taxon>Bacteria</taxon>
        <taxon>Pseudomonadati</taxon>
        <taxon>Planctomycetota</taxon>
        <taxon>Phycisphaerae</taxon>
        <taxon>Sedimentisphaerales</taxon>
        <taxon>Sedimentisphaeraceae</taxon>
        <taxon>Sedimentisphaera</taxon>
    </lineage>
</organism>
<evidence type="ECO:0000313" key="9">
    <source>
        <dbReference type="EMBL" id="ARN56790.1"/>
    </source>
</evidence>
<dbReference type="NCBIfam" id="TIGR02351">
    <property type="entry name" value="thiH"/>
    <property type="match status" value="1"/>
</dbReference>
<reference evidence="10" key="1">
    <citation type="submission" date="2017-04" db="EMBL/GenBank/DDBJ databases">
        <title>Comparative genomics and description of representatives of a novel lineage of planctomycetes thriving in anoxic sediments.</title>
        <authorList>
            <person name="Spring S."/>
            <person name="Bunk B."/>
            <person name="Sproer C."/>
        </authorList>
    </citation>
    <scope>NUCLEOTIDE SEQUENCE [LARGE SCALE GENOMIC DNA]</scope>
    <source>
        <strain evidence="10">ST-PulAB-D4</strain>
    </source>
</reference>
<proteinExistence type="predicted"/>
<evidence type="ECO:0000256" key="5">
    <source>
        <dbReference type="ARBA" id="ARBA00023004"/>
    </source>
</evidence>
<gene>
    <name evidence="9" type="primary">thiH_2</name>
    <name evidence="9" type="ORF">STSP1_01182</name>
</gene>
<keyword evidence="9" id="KW-0456">Lyase</keyword>
<dbReference type="SFLD" id="SFLDS00029">
    <property type="entry name" value="Radical_SAM"/>
    <property type="match status" value="1"/>
</dbReference>
<keyword evidence="6" id="KW-0411">Iron-sulfur</keyword>
<dbReference type="SFLD" id="SFLDG01060">
    <property type="entry name" value="BATS_domain_containing"/>
    <property type="match status" value="1"/>
</dbReference>
<dbReference type="InterPro" id="IPR006638">
    <property type="entry name" value="Elp3/MiaA/NifB-like_rSAM"/>
</dbReference>
<dbReference type="PROSITE" id="PS51918">
    <property type="entry name" value="RADICAL_SAM"/>
    <property type="match status" value="1"/>
</dbReference>
<dbReference type="SMART" id="SM00729">
    <property type="entry name" value="Elp3"/>
    <property type="match status" value="1"/>
</dbReference>
<dbReference type="STRING" id="1941349.STSP1_01182"/>
<keyword evidence="2" id="KW-0004">4Fe-4S</keyword>
<dbReference type="GO" id="GO:0051539">
    <property type="term" value="F:4 iron, 4 sulfur cluster binding"/>
    <property type="evidence" value="ECO:0007669"/>
    <property type="project" value="UniProtKB-KW"/>
</dbReference>